<dbReference type="PANTHER" id="PTHR12128:SF66">
    <property type="entry name" value="4-HYDROXY-2-OXOGLUTARATE ALDOLASE, MITOCHONDRIAL"/>
    <property type="match status" value="1"/>
</dbReference>
<dbReference type="CDD" id="cd00950">
    <property type="entry name" value="DHDPS"/>
    <property type="match status" value="1"/>
</dbReference>
<dbReference type="HAMAP" id="MF_00418">
    <property type="entry name" value="DapA"/>
    <property type="match status" value="1"/>
</dbReference>
<feature type="active site" description="Proton donor/acceptor" evidence="12">
    <location>
        <position position="132"/>
    </location>
</feature>
<dbReference type="PROSITE" id="PS00666">
    <property type="entry name" value="DHDPS_2"/>
    <property type="match status" value="1"/>
</dbReference>
<evidence type="ECO:0000256" key="5">
    <source>
        <dbReference type="ARBA" id="ARBA00022490"/>
    </source>
</evidence>
<dbReference type="PANTHER" id="PTHR12128">
    <property type="entry name" value="DIHYDRODIPICOLINATE SYNTHASE"/>
    <property type="match status" value="1"/>
</dbReference>
<dbReference type="InterPro" id="IPR013785">
    <property type="entry name" value="Aldolase_TIM"/>
</dbReference>
<dbReference type="Gene3D" id="3.20.20.70">
    <property type="entry name" value="Aldolase class I"/>
    <property type="match status" value="1"/>
</dbReference>
<evidence type="ECO:0000256" key="9">
    <source>
        <dbReference type="ARBA" id="ARBA00023239"/>
    </source>
</evidence>
<dbReference type="PRINTS" id="PR00146">
    <property type="entry name" value="DHPICSNTHASE"/>
</dbReference>
<reference evidence="15" key="1">
    <citation type="journal article" date="2019" name="Int. J. Syst. Evol. Microbiol.">
        <title>The Global Catalogue of Microorganisms (GCM) 10K type strain sequencing project: providing services to taxonomists for standard genome sequencing and annotation.</title>
        <authorList>
            <consortium name="The Broad Institute Genomics Platform"/>
            <consortium name="The Broad Institute Genome Sequencing Center for Infectious Disease"/>
            <person name="Wu L."/>
            <person name="Ma J."/>
        </authorList>
    </citation>
    <scope>NUCLEOTIDE SEQUENCE [LARGE SCALE GENOMIC DNA]</scope>
    <source>
        <strain evidence="15">JCM 16904</strain>
    </source>
</reference>
<comment type="caution">
    <text evidence="14">The sequence shown here is derived from an EMBL/GenBank/DDBJ whole genome shotgun (WGS) entry which is preliminary data.</text>
</comment>
<comment type="pathway">
    <text evidence="2 12">Amino-acid biosynthesis; L-lysine biosynthesis via DAP pathway; (S)-tetrahydrodipicolinate from L-aspartate: step 3/4.</text>
</comment>
<keyword evidence="5 12" id="KW-0963">Cytoplasm</keyword>
<feature type="active site" description="Schiff-base intermediate with substrate" evidence="12">
    <location>
        <position position="160"/>
    </location>
</feature>
<comment type="catalytic activity">
    <reaction evidence="11 12">
        <text>L-aspartate 4-semialdehyde + pyruvate = (2S,4S)-4-hydroxy-2,3,4,5-tetrahydrodipicolinate + H2O + H(+)</text>
        <dbReference type="Rhea" id="RHEA:34171"/>
        <dbReference type="ChEBI" id="CHEBI:15361"/>
        <dbReference type="ChEBI" id="CHEBI:15377"/>
        <dbReference type="ChEBI" id="CHEBI:15378"/>
        <dbReference type="ChEBI" id="CHEBI:67139"/>
        <dbReference type="ChEBI" id="CHEBI:537519"/>
        <dbReference type="EC" id="4.3.3.7"/>
    </reaction>
</comment>
<evidence type="ECO:0000313" key="15">
    <source>
        <dbReference type="Proteomes" id="UP001500902"/>
    </source>
</evidence>
<comment type="subunit">
    <text evidence="12">Homotetramer; dimer of dimers.</text>
</comment>
<dbReference type="Proteomes" id="UP001500902">
    <property type="component" value="Unassembled WGS sequence"/>
</dbReference>
<comment type="similarity">
    <text evidence="3 12 13">Belongs to the DapA family.</text>
</comment>
<evidence type="ECO:0000256" key="12">
    <source>
        <dbReference type="HAMAP-Rule" id="MF_00418"/>
    </source>
</evidence>
<accession>A0ABP7BUK8</accession>
<evidence type="ECO:0000256" key="8">
    <source>
        <dbReference type="ARBA" id="ARBA00023154"/>
    </source>
</evidence>
<evidence type="ECO:0000256" key="4">
    <source>
        <dbReference type="ARBA" id="ARBA00012086"/>
    </source>
</evidence>
<dbReference type="SMART" id="SM01130">
    <property type="entry name" value="DHDPS"/>
    <property type="match status" value="1"/>
</dbReference>
<dbReference type="Pfam" id="PF00701">
    <property type="entry name" value="DHDPS"/>
    <property type="match status" value="1"/>
</dbReference>
<proteinExistence type="inferred from homology"/>
<comment type="caution">
    <text evidence="12">Was originally thought to be a dihydrodipicolinate synthase (DHDPS), catalyzing the condensation of (S)-aspartate-beta-semialdehyde [(S)-ASA] and pyruvate to dihydrodipicolinate (DHDP). However, it was shown in E.coli that the product of the enzymatic reaction is not dihydrodipicolinate but in fact (4S)-4-hydroxy-2,3,4,5-tetrahydro-(2S)-dipicolinic acid (HTPA), and that the consecutive dehydration reaction leading to DHDP is not spontaneous but catalyzed by DapB.</text>
</comment>
<dbReference type="InterPro" id="IPR020625">
    <property type="entry name" value="Schiff_base-form_aldolases_AS"/>
</dbReference>
<evidence type="ECO:0000256" key="11">
    <source>
        <dbReference type="ARBA" id="ARBA00047836"/>
    </source>
</evidence>
<keyword evidence="6 12" id="KW-0028">Amino-acid biosynthesis</keyword>
<evidence type="ECO:0000256" key="2">
    <source>
        <dbReference type="ARBA" id="ARBA00005120"/>
    </source>
</evidence>
<feature type="binding site" evidence="12">
    <location>
        <position position="203"/>
    </location>
    <ligand>
        <name>pyruvate</name>
        <dbReference type="ChEBI" id="CHEBI:15361"/>
    </ligand>
</feature>
<feature type="binding site" evidence="12">
    <location>
        <position position="45"/>
    </location>
    <ligand>
        <name>pyruvate</name>
        <dbReference type="ChEBI" id="CHEBI:15361"/>
    </ligand>
</feature>
<keyword evidence="7 12" id="KW-0220">Diaminopimelate biosynthesis</keyword>
<dbReference type="EMBL" id="BAAAZP010000074">
    <property type="protein sequence ID" value="GAA3670292.1"/>
    <property type="molecule type" value="Genomic_DNA"/>
</dbReference>
<keyword evidence="10 12" id="KW-0704">Schiff base</keyword>
<comment type="subcellular location">
    <subcellularLocation>
        <location evidence="12">Cytoplasm</location>
    </subcellularLocation>
</comment>
<evidence type="ECO:0000256" key="1">
    <source>
        <dbReference type="ARBA" id="ARBA00003294"/>
    </source>
</evidence>
<evidence type="ECO:0000256" key="6">
    <source>
        <dbReference type="ARBA" id="ARBA00022605"/>
    </source>
</evidence>
<comment type="function">
    <text evidence="1 12">Catalyzes the condensation of (S)-aspartate-beta-semialdehyde [(S)-ASA] and pyruvate to 4-hydroxy-tetrahydrodipicolinate (HTPA).</text>
</comment>
<dbReference type="SUPFAM" id="SSF51569">
    <property type="entry name" value="Aldolase"/>
    <property type="match status" value="1"/>
</dbReference>
<comment type="caution">
    <text evidence="12">Lacks conserved residue(s) required for the propagation of feature annotation.</text>
</comment>
<dbReference type="InterPro" id="IPR005263">
    <property type="entry name" value="DapA"/>
</dbReference>
<evidence type="ECO:0000256" key="7">
    <source>
        <dbReference type="ARBA" id="ARBA00022915"/>
    </source>
</evidence>
<keyword evidence="9 12" id="KW-0456">Lyase</keyword>
<dbReference type="EC" id="4.3.3.7" evidence="4 12"/>
<dbReference type="PIRSF" id="PIRSF001365">
    <property type="entry name" value="DHDPS"/>
    <property type="match status" value="1"/>
</dbReference>
<feature type="site" description="Part of a proton relay during catalysis" evidence="12">
    <location>
        <position position="44"/>
    </location>
</feature>
<keyword evidence="15" id="KW-1185">Reference proteome</keyword>
<evidence type="ECO:0000256" key="3">
    <source>
        <dbReference type="ARBA" id="ARBA00007592"/>
    </source>
</evidence>
<dbReference type="InterPro" id="IPR002220">
    <property type="entry name" value="DapA-like"/>
</dbReference>
<evidence type="ECO:0000256" key="13">
    <source>
        <dbReference type="PIRNR" id="PIRNR001365"/>
    </source>
</evidence>
<gene>
    <name evidence="12" type="primary">dapA</name>
    <name evidence="14" type="ORF">GCM10022224_038120</name>
</gene>
<dbReference type="NCBIfam" id="TIGR00674">
    <property type="entry name" value="dapA"/>
    <property type="match status" value="1"/>
</dbReference>
<protein>
    <recommendedName>
        <fullName evidence="4 12">4-hydroxy-tetrahydrodipicolinate synthase</fullName>
        <shortName evidence="12">HTPA synthase</shortName>
        <ecNumber evidence="4 12">4.3.3.7</ecNumber>
    </recommendedName>
</protein>
<keyword evidence="8 12" id="KW-0457">Lysine biosynthesis</keyword>
<name>A0ABP7BUK8_9ACTN</name>
<evidence type="ECO:0000256" key="10">
    <source>
        <dbReference type="ARBA" id="ARBA00023270"/>
    </source>
</evidence>
<sequence length="290" mass="30478">MLKGIHVPLVTPFDSAGEVAVDAIEKLGRHVLDNGADGLVALGTTGEVAVLDPEERSRVIEACVRVCAGRAVLTVGVTGNDTRSTARALRELPEGVHAALVTVPYFLRPGERGVVAHFEALAEEAPVPLVIYHVPYRTGQTLSIATLRRLAAHPRIVGMKYAVGGIDQDTVELLGEPIDGFDVVGGDDVLISPMLGLGATGGILASAHLKTEMFANLVYFWRTGDAEGARLSGHTLARLSAALFAEPNPAVLKGVLHAQGLIPTPDVRLPLLPASAEAVARAVAIHDDTW</sequence>
<evidence type="ECO:0000313" key="14">
    <source>
        <dbReference type="EMBL" id="GAA3670292.1"/>
    </source>
</evidence>
<organism evidence="14 15">
    <name type="scientific">Nonomuraea antimicrobica</name>
    <dbReference type="NCBI Taxonomy" id="561173"/>
    <lineage>
        <taxon>Bacteria</taxon>
        <taxon>Bacillati</taxon>
        <taxon>Actinomycetota</taxon>
        <taxon>Actinomycetes</taxon>
        <taxon>Streptosporangiales</taxon>
        <taxon>Streptosporangiaceae</taxon>
        <taxon>Nonomuraea</taxon>
    </lineage>
</organism>
<dbReference type="RefSeq" id="WP_344879167.1">
    <property type="nucleotide sequence ID" value="NZ_BAAAZP010000074.1"/>
</dbReference>